<dbReference type="RefSeq" id="XP_031012205.1">
    <property type="nucleotide sequence ID" value="XM_031163705.1"/>
</dbReference>
<evidence type="ECO:0000256" key="1">
    <source>
        <dbReference type="SAM" id="MobiDB-lite"/>
    </source>
</evidence>
<protein>
    <submittedName>
        <fullName evidence="2">Uncharacterized protein</fullName>
    </submittedName>
</protein>
<sequence>MEPIEENSVAVPVAGPPAMAMLDAKETHRFARYIKEYFTAGMNNAIQNTSDNFNKYFANSAYIPKETFELAIHVIESAPEGELGRAACDGCNWPYYWPKDSFALLQDIQRFNEGADALLNQGPPAGSVDPNLLTQPASEL</sequence>
<dbReference type="EMBL" id="QKXC01000244">
    <property type="protein sequence ID" value="RBR10183.1"/>
    <property type="molecule type" value="Genomic_DNA"/>
</dbReference>
<evidence type="ECO:0000313" key="3">
    <source>
        <dbReference type="Proteomes" id="UP000253153"/>
    </source>
</evidence>
<proteinExistence type="predicted"/>
<dbReference type="Proteomes" id="UP000253153">
    <property type="component" value="Unassembled WGS sequence"/>
</dbReference>
<dbReference type="GeneID" id="41999001"/>
<keyword evidence="3" id="KW-1185">Reference proteome</keyword>
<gene>
    <name evidence="2" type="ORF">FIESC28_09569</name>
</gene>
<dbReference type="AlphaFoldDB" id="A0A366QZ59"/>
<comment type="caution">
    <text evidence="2">The sequence shown here is derived from an EMBL/GenBank/DDBJ whole genome shotgun (WGS) entry which is preliminary data.</text>
</comment>
<evidence type="ECO:0000313" key="2">
    <source>
        <dbReference type="EMBL" id="RBR10183.1"/>
    </source>
</evidence>
<name>A0A366QZ59_9HYPO</name>
<organism evidence="2 3">
    <name type="scientific">Fusarium coffeatum</name>
    <dbReference type="NCBI Taxonomy" id="231269"/>
    <lineage>
        <taxon>Eukaryota</taxon>
        <taxon>Fungi</taxon>
        <taxon>Dikarya</taxon>
        <taxon>Ascomycota</taxon>
        <taxon>Pezizomycotina</taxon>
        <taxon>Sordariomycetes</taxon>
        <taxon>Hypocreomycetidae</taxon>
        <taxon>Hypocreales</taxon>
        <taxon>Nectriaceae</taxon>
        <taxon>Fusarium</taxon>
        <taxon>Fusarium incarnatum-equiseti species complex</taxon>
    </lineage>
</organism>
<feature type="region of interest" description="Disordered" evidence="1">
    <location>
        <begin position="119"/>
        <end position="140"/>
    </location>
</feature>
<reference evidence="2 3" key="1">
    <citation type="submission" date="2018-06" db="EMBL/GenBank/DDBJ databases">
        <title>Fusarium incarnatum-equiseti species complex species 28.</title>
        <authorList>
            <person name="Gardiner D.M."/>
        </authorList>
    </citation>
    <scope>NUCLEOTIDE SEQUENCE [LARGE SCALE GENOMIC DNA]</scope>
    <source>
        <strain evidence="2 3">FIESC_28</strain>
    </source>
</reference>
<accession>A0A366QZ59</accession>
<dbReference type="OrthoDB" id="10357627at2759"/>